<dbReference type="CDD" id="cd07326">
    <property type="entry name" value="M56_BlaR1_MecR1_like"/>
    <property type="match status" value="1"/>
</dbReference>
<keyword evidence="2" id="KW-0479">Metal-binding</keyword>
<comment type="caution">
    <text evidence="9">The sequence shown here is derived from an EMBL/GenBank/DDBJ whole genome shotgun (WGS) entry which is preliminary data.</text>
</comment>
<evidence type="ECO:0000256" key="7">
    <source>
        <dbReference type="SAM" id="Phobius"/>
    </source>
</evidence>
<dbReference type="InterPro" id="IPR001915">
    <property type="entry name" value="Peptidase_M48"/>
</dbReference>
<dbReference type="PANTHER" id="PTHR34978:SF3">
    <property type="entry name" value="SLR0241 PROTEIN"/>
    <property type="match status" value="1"/>
</dbReference>
<evidence type="ECO:0000256" key="5">
    <source>
        <dbReference type="ARBA" id="ARBA00023049"/>
    </source>
</evidence>
<feature type="domain" description="Peptidase M48" evidence="8">
    <location>
        <begin position="116"/>
        <end position="181"/>
    </location>
</feature>
<dbReference type="OrthoDB" id="9785340at2"/>
<accession>A0A4R4RJS4</accession>
<evidence type="ECO:0000256" key="4">
    <source>
        <dbReference type="ARBA" id="ARBA00022833"/>
    </source>
</evidence>
<gene>
    <name evidence="9" type="ORF">E1212_17475</name>
</gene>
<reference evidence="9 10" key="1">
    <citation type="submission" date="2019-02" db="EMBL/GenBank/DDBJ databases">
        <title>Draft genome sequences of novel Actinobacteria.</title>
        <authorList>
            <person name="Sahin N."/>
            <person name="Ay H."/>
            <person name="Saygin H."/>
        </authorList>
    </citation>
    <scope>NUCLEOTIDE SEQUENCE [LARGE SCALE GENOMIC DNA]</scope>
    <source>
        <strain evidence="9 10">KC603</strain>
    </source>
</reference>
<evidence type="ECO:0000313" key="10">
    <source>
        <dbReference type="Proteomes" id="UP000295621"/>
    </source>
</evidence>
<dbReference type="PANTHER" id="PTHR34978">
    <property type="entry name" value="POSSIBLE SENSOR-TRANSDUCER PROTEIN BLAR"/>
    <property type="match status" value="1"/>
</dbReference>
<keyword evidence="5 6" id="KW-0482">Metalloprotease</keyword>
<evidence type="ECO:0000256" key="3">
    <source>
        <dbReference type="ARBA" id="ARBA00022801"/>
    </source>
</evidence>
<feature type="transmembrane region" description="Helical" evidence="7">
    <location>
        <begin position="33"/>
        <end position="54"/>
    </location>
</feature>
<keyword evidence="10" id="KW-1185">Reference proteome</keyword>
<keyword evidence="1 6" id="KW-0645">Protease</keyword>
<dbReference type="Gene3D" id="3.30.2010.10">
    <property type="entry name" value="Metalloproteases ('zincins'), catalytic domain"/>
    <property type="match status" value="1"/>
</dbReference>
<dbReference type="AlphaFoldDB" id="A0A4R4RJS4"/>
<keyword evidence="7" id="KW-0472">Membrane</keyword>
<dbReference type="InterPro" id="IPR052173">
    <property type="entry name" value="Beta-lactam_resp_regulator"/>
</dbReference>
<feature type="transmembrane region" description="Helical" evidence="7">
    <location>
        <begin position="269"/>
        <end position="291"/>
    </location>
</feature>
<dbReference type="Proteomes" id="UP000295621">
    <property type="component" value="Unassembled WGS sequence"/>
</dbReference>
<comment type="cofactor">
    <cofactor evidence="6">
        <name>Zn(2+)</name>
        <dbReference type="ChEBI" id="CHEBI:29105"/>
    </cofactor>
    <text evidence="6">Binds 1 zinc ion per subunit.</text>
</comment>
<evidence type="ECO:0000256" key="6">
    <source>
        <dbReference type="RuleBase" id="RU003983"/>
    </source>
</evidence>
<organism evidence="9 10">
    <name type="scientific">Jiangella ureilytica</name>
    <dbReference type="NCBI Taxonomy" id="2530374"/>
    <lineage>
        <taxon>Bacteria</taxon>
        <taxon>Bacillati</taxon>
        <taxon>Actinomycetota</taxon>
        <taxon>Actinomycetes</taxon>
        <taxon>Jiangellales</taxon>
        <taxon>Jiangellaceae</taxon>
        <taxon>Jiangella</taxon>
    </lineage>
</organism>
<dbReference type="GO" id="GO:0004222">
    <property type="term" value="F:metalloendopeptidase activity"/>
    <property type="evidence" value="ECO:0007669"/>
    <property type="project" value="InterPro"/>
</dbReference>
<protein>
    <submittedName>
        <fullName evidence="9">M56 family peptidase</fullName>
    </submittedName>
</protein>
<evidence type="ECO:0000256" key="2">
    <source>
        <dbReference type="ARBA" id="ARBA00022723"/>
    </source>
</evidence>
<dbReference type="EMBL" id="SMKL01000039">
    <property type="protein sequence ID" value="TDC49604.1"/>
    <property type="molecule type" value="Genomic_DNA"/>
</dbReference>
<evidence type="ECO:0000259" key="8">
    <source>
        <dbReference type="Pfam" id="PF01435"/>
    </source>
</evidence>
<dbReference type="GO" id="GO:0006508">
    <property type="term" value="P:proteolysis"/>
    <property type="evidence" value="ECO:0007669"/>
    <property type="project" value="UniProtKB-KW"/>
</dbReference>
<dbReference type="Pfam" id="PF01435">
    <property type="entry name" value="Peptidase_M48"/>
    <property type="match status" value="1"/>
</dbReference>
<keyword evidence="7" id="KW-0812">Transmembrane</keyword>
<name>A0A4R4RJS4_9ACTN</name>
<keyword evidence="3 6" id="KW-0378">Hydrolase</keyword>
<keyword evidence="7" id="KW-1133">Transmembrane helix</keyword>
<evidence type="ECO:0000256" key="1">
    <source>
        <dbReference type="ARBA" id="ARBA00022670"/>
    </source>
</evidence>
<keyword evidence="4 6" id="KW-0862">Zinc</keyword>
<comment type="similarity">
    <text evidence="6">Belongs to the peptidase M48 family.</text>
</comment>
<sequence length="295" mass="30179">MTALAVAAAGVSGAWLLPGPLAAARWPYRFPRAGIAAWLLLFPATAGALLAAGLSMSLHLLSDGPGPEHVGGAALDTAIAVAEIVLVLAGAAAVATTVRRATVARRTHLRDLSLVARPTAHTGVLVVDAAQPAAYAVPGRHGAVVLTTAARDALSRPELAAVLEHERAHLRARHDRLLTVTGTFAAAAPWVPAARVAHRALRMLAEMHADDAAARRTSPFTTATALVKLATTAAPPSALAVAGTDVAARVERLLARAAEPRVHGRWPMVLALAGLGALAAVPAEVLAVALWRSTA</sequence>
<dbReference type="RefSeq" id="WP_131984729.1">
    <property type="nucleotide sequence ID" value="NZ_SMKL01000039.1"/>
</dbReference>
<evidence type="ECO:0000313" key="9">
    <source>
        <dbReference type="EMBL" id="TDC49604.1"/>
    </source>
</evidence>
<dbReference type="GO" id="GO:0046872">
    <property type="term" value="F:metal ion binding"/>
    <property type="evidence" value="ECO:0007669"/>
    <property type="project" value="UniProtKB-KW"/>
</dbReference>
<proteinExistence type="inferred from homology"/>